<dbReference type="Pfam" id="PF07992">
    <property type="entry name" value="Pyr_redox_2"/>
    <property type="match status" value="1"/>
</dbReference>
<dbReference type="InterPro" id="IPR050097">
    <property type="entry name" value="Ferredoxin-NADP_redctase_2"/>
</dbReference>
<keyword evidence="3" id="KW-0560">Oxidoreductase</keyword>
<evidence type="ECO:0000256" key="1">
    <source>
        <dbReference type="ARBA" id="ARBA00009333"/>
    </source>
</evidence>
<dbReference type="EMBL" id="MU251760">
    <property type="protein sequence ID" value="KAG9229508.1"/>
    <property type="molecule type" value="Genomic_DNA"/>
</dbReference>
<name>A0A9P7Y8W3_9HELO</name>
<dbReference type="OrthoDB" id="10260355at2759"/>
<sequence length="385" mass="42296">MALFNSIVFTIILLLSTSCKATPVPDAPAVSGNSYDVIIVGGGPAGLSALSGLSRVRRKSLLIDSAVYRNGLTRHMHDVIGNDGTVPSEFRAKARDQISLYPTAHMQNGTVTSIVPQDNFTSFLVTDSTRQTYTSKKVILATGLRDILPETPGVKEAWSRGIYWCPWCDGYEHRDQTLGILGSVVDVVGSVLEVETLNRDIYAFVNGTWTNANVAILNQKRPGWETQLKKYGVAIENRTIASINRLQDGAVVHDLATNMEFDRFEVVLQEGIKVQRDAFITNFPYVQASNIGRDIGVKIYGEKMDVDPASMRTAVKGVWAVGDANSDNSTNVPHAMYTGKKAAVFVHVELEREAAATLLDKRNQGDVREIMGTEMEDLWEGLKTK</sequence>
<evidence type="ECO:0000259" key="5">
    <source>
        <dbReference type="Pfam" id="PF07992"/>
    </source>
</evidence>
<protein>
    <recommendedName>
        <fullName evidence="5">FAD/NAD(P)-binding domain-containing protein</fullName>
    </recommendedName>
</protein>
<dbReference type="InterPro" id="IPR023753">
    <property type="entry name" value="FAD/NAD-binding_dom"/>
</dbReference>
<dbReference type="InterPro" id="IPR036188">
    <property type="entry name" value="FAD/NAD-bd_sf"/>
</dbReference>
<accession>A0A9P7Y8W3</accession>
<dbReference type="Proteomes" id="UP000824998">
    <property type="component" value="Unassembled WGS sequence"/>
</dbReference>
<gene>
    <name evidence="6" type="ORF">BJ875DRAFT_193349</name>
</gene>
<dbReference type="PANTHER" id="PTHR48105">
    <property type="entry name" value="THIOREDOXIN REDUCTASE 1-RELATED-RELATED"/>
    <property type="match status" value="1"/>
</dbReference>
<dbReference type="AlphaFoldDB" id="A0A9P7Y8W3"/>
<dbReference type="GO" id="GO:0097237">
    <property type="term" value="P:cellular response to toxic substance"/>
    <property type="evidence" value="ECO:0007669"/>
    <property type="project" value="UniProtKB-ARBA"/>
</dbReference>
<evidence type="ECO:0000313" key="7">
    <source>
        <dbReference type="Proteomes" id="UP000824998"/>
    </source>
</evidence>
<reference evidence="6" key="1">
    <citation type="journal article" date="2021" name="IMA Fungus">
        <title>Genomic characterization of three marine fungi, including Emericellopsis atlantica sp. nov. with signatures of a generalist lifestyle and marine biomass degradation.</title>
        <authorList>
            <person name="Hagestad O.C."/>
            <person name="Hou L."/>
            <person name="Andersen J.H."/>
            <person name="Hansen E.H."/>
            <person name="Altermark B."/>
            <person name="Li C."/>
            <person name="Kuhnert E."/>
            <person name="Cox R.J."/>
            <person name="Crous P.W."/>
            <person name="Spatafora J.W."/>
            <person name="Lail K."/>
            <person name="Amirebrahimi M."/>
            <person name="Lipzen A."/>
            <person name="Pangilinan J."/>
            <person name="Andreopoulos W."/>
            <person name="Hayes R.D."/>
            <person name="Ng V."/>
            <person name="Grigoriev I.V."/>
            <person name="Jackson S.A."/>
            <person name="Sutton T.D.S."/>
            <person name="Dobson A.D.W."/>
            <person name="Rama T."/>
        </authorList>
    </citation>
    <scope>NUCLEOTIDE SEQUENCE</scope>
    <source>
        <strain evidence="6">TRa018bII</strain>
    </source>
</reference>
<dbReference type="GO" id="GO:0016491">
    <property type="term" value="F:oxidoreductase activity"/>
    <property type="evidence" value="ECO:0007669"/>
    <property type="project" value="UniProtKB-KW"/>
</dbReference>
<evidence type="ECO:0000256" key="3">
    <source>
        <dbReference type="ARBA" id="ARBA00023002"/>
    </source>
</evidence>
<evidence type="ECO:0000313" key="6">
    <source>
        <dbReference type="EMBL" id="KAG9229508.1"/>
    </source>
</evidence>
<keyword evidence="7" id="KW-1185">Reference proteome</keyword>
<feature type="domain" description="FAD/NAD(P)-binding" evidence="5">
    <location>
        <begin position="35"/>
        <end position="339"/>
    </location>
</feature>
<keyword evidence="2" id="KW-0285">Flavoprotein</keyword>
<comment type="similarity">
    <text evidence="1">Belongs to the class-II pyridine nucleotide-disulfide oxidoreductase family.</text>
</comment>
<keyword evidence="4" id="KW-0732">Signal</keyword>
<dbReference type="Gene3D" id="3.50.50.60">
    <property type="entry name" value="FAD/NAD(P)-binding domain"/>
    <property type="match status" value="2"/>
</dbReference>
<dbReference type="SUPFAM" id="SSF51905">
    <property type="entry name" value="FAD/NAD(P)-binding domain"/>
    <property type="match status" value="1"/>
</dbReference>
<dbReference type="PRINTS" id="PR00469">
    <property type="entry name" value="PNDRDTASEII"/>
</dbReference>
<evidence type="ECO:0000256" key="2">
    <source>
        <dbReference type="ARBA" id="ARBA00022630"/>
    </source>
</evidence>
<dbReference type="PRINTS" id="PR00368">
    <property type="entry name" value="FADPNR"/>
</dbReference>
<feature type="signal peptide" evidence="4">
    <location>
        <begin position="1"/>
        <end position="21"/>
    </location>
</feature>
<feature type="chain" id="PRO_5040230374" description="FAD/NAD(P)-binding domain-containing protein" evidence="4">
    <location>
        <begin position="22"/>
        <end position="385"/>
    </location>
</feature>
<organism evidence="6 7">
    <name type="scientific">Amylocarpus encephaloides</name>
    <dbReference type="NCBI Taxonomy" id="45428"/>
    <lineage>
        <taxon>Eukaryota</taxon>
        <taxon>Fungi</taxon>
        <taxon>Dikarya</taxon>
        <taxon>Ascomycota</taxon>
        <taxon>Pezizomycotina</taxon>
        <taxon>Leotiomycetes</taxon>
        <taxon>Helotiales</taxon>
        <taxon>Helotiales incertae sedis</taxon>
        <taxon>Amylocarpus</taxon>
    </lineage>
</organism>
<evidence type="ECO:0000256" key="4">
    <source>
        <dbReference type="SAM" id="SignalP"/>
    </source>
</evidence>
<proteinExistence type="inferred from homology"/>
<comment type="caution">
    <text evidence="6">The sequence shown here is derived from an EMBL/GenBank/DDBJ whole genome shotgun (WGS) entry which is preliminary data.</text>
</comment>